<dbReference type="OrthoDB" id="9805924at2"/>
<dbReference type="Gene3D" id="3.40.630.30">
    <property type="match status" value="1"/>
</dbReference>
<organism evidence="5 6">
    <name type="scientific">Georgenia thermotolerans</name>
    <dbReference type="NCBI Taxonomy" id="527326"/>
    <lineage>
        <taxon>Bacteria</taxon>
        <taxon>Bacillati</taxon>
        <taxon>Actinomycetota</taxon>
        <taxon>Actinomycetes</taxon>
        <taxon>Micrococcales</taxon>
        <taxon>Bogoriellaceae</taxon>
        <taxon>Georgenia</taxon>
    </lineage>
</organism>
<evidence type="ECO:0000259" key="4">
    <source>
        <dbReference type="PROSITE" id="PS51186"/>
    </source>
</evidence>
<comment type="similarity">
    <text evidence="1">Belongs to the acetyltransferase family.</text>
</comment>
<name>A0A7J5UPC4_9MICO</name>
<proteinExistence type="inferred from homology"/>
<dbReference type="PANTHER" id="PTHR10545:SF29">
    <property type="entry name" value="GH14572P-RELATED"/>
    <property type="match status" value="1"/>
</dbReference>
<dbReference type="GO" id="GO:0008080">
    <property type="term" value="F:N-acetyltransferase activity"/>
    <property type="evidence" value="ECO:0007669"/>
    <property type="project" value="TreeGrafter"/>
</dbReference>
<dbReference type="AlphaFoldDB" id="A0A7J5UPC4"/>
<evidence type="ECO:0000256" key="2">
    <source>
        <dbReference type="ARBA" id="ARBA00022679"/>
    </source>
</evidence>
<dbReference type="SUPFAM" id="SSF55729">
    <property type="entry name" value="Acyl-CoA N-acyltransferases (Nat)"/>
    <property type="match status" value="1"/>
</dbReference>
<accession>A0A7J5UPC4</accession>
<protein>
    <submittedName>
        <fullName evidence="5">GNAT family N-acetyltransferase</fullName>
    </submittedName>
</protein>
<sequence length="164" mass="18358">MSHIRPVRPEDVPVILQLVRDLATYEREPDAVKATEEGLHAALFGPAPAVFAHVAEDDGEVQGFALWFRNFSTWEGVHGIYLEDLYVRPEARGRGHGRALLRTLAQIAVERGYARVEWAVLDWNEPSIGFYRSLGARPQDEWTTFRLTGEALAEFGAENAGVRA</sequence>
<dbReference type="InterPro" id="IPR051016">
    <property type="entry name" value="Diverse_Substrate_AcTransf"/>
</dbReference>
<dbReference type="FunFam" id="3.40.630.30:FF:000064">
    <property type="entry name" value="GNAT family acetyltransferase"/>
    <property type="match status" value="1"/>
</dbReference>
<dbReference type="PANTHER" id="PTHR10545">
    <property type="entry name" value="DIAMINE N-ACETYLTRANSFERASE"/>
    <property type="match status" value="1"/>
</dbReference>
<dbReference type="Proteomes" id="UP000451860">
    <property type="component" value="Unassembled WGS sequence"/>
</dbReference>
<dbReference type="InterPro" id="IPR016181">
    <property type="entry name" value="Acyl_CoA_acyltransferase"/>
</dbReference>
<keyword evidence="2 5" id="KW-0808">Transferase</keyword>
<feature type="domain" description="N-acetyltransferase" evidence="4">
    <location>
        <begin position="2"/>
        <end position="158"/>
    </location>
</feature>
<gene>
    <name evidence="5" type="ORF">GB883_09975</name>
</gene>
<evidence type="ECO:0000313" key="6">
    <source>
        <dbReference type="Proteomes" id="UP000451860"/>
    </source>
</evidence>
<dbReference type="RefSeq" id="WP_152203742.1">
    <property type="nucleotide sequence ID" value="NZ_VUKF01000033.1"/>
</dbReference>
<dbReference type="CDD" id="cd04301">
    <property type="entry name" value="NAT_SF"/>
    <property type="match status" value="1"/>
</dbReference>
<dbReference type="InterPro" id="IPR000182">
    <property type="entry name" value="GNAT_dom"/>
</dbReference>
<dbReference type="PROSITE" id="PS51186">
    <property type="entry name" value="GNAT"/>
    <property type="match status" value="1"/>
</dbReference>
<comment type="caution">
    <text evidence="5">The sequence shown here is derived from an EMBL/GenBank/DDBJ whole genome shotgun (WGS) entry which is preliminary data.</text>
</comment>
<evidence type="ECO:0000256" key="3">
    <source>
        <dbReference type="ARBA" id="ARBA00023315"/>
    </source>
</evidence>
<dbReference type="Pfam" id="PF00583">
    <property type="entry name" value="Acetyltransf_1"/>
    <property type="match status" value="1"/>
</dbReference>
<evidence type="ECO:0000256" key="1">
    <source>
        <dbReference type="ARBA" id="ARBA00008694"/>
    </source>
</evidence>
<evidence type="ECO:0000313" key="5">
    <source>
        <dbReference type="EMBL" id="KAE8764262.1"/>
    </source>
</evidence>
<reference evidence="5 6" key="1">
    <citation type="submission" date="2019-10" db="EMBL/GenBank/DDBJ databases">
        <title>Georgenia wutianyii sp. nov. and Georgenia yuyongxinii sp. nov. isolated from plateau pika (Ochotona curzoniae) in the Qinghai-Tibet plateau of China.</title>
        <authorList>
            <person name="Tian Z."/>
        </authorList>
    </citation>
    <scope>NUCLEOTIDE SEQUENCE [LARGE SCALE GENOMIC DNA]</scope>
    <source>
        <strain evidence="5 6">DSM 21501</strain>
    </source>
</reference>
<keyword evidence="6" id="KW-1185">Reference proteome</keyword>
<dbReference type="EMBL" id="WHJE01000038">
    <property type="protein sequence ID" value="KAE8764262.1"/>
    <property type="molecule type" value="Genomic_DNA"/>
</dbReference>
<keyword evidence="3" id="KW-0012">Acyltransferase</keyword>